<comment type="caution">
    <text evidence="2">The sequence shown here is derived from an EMBL/GenBank/DDBJ whole genome shotgun (WGS) entry which is preliminary data.</text>
</comment>
<sequence length="294" mass="31875">MIRLMLAHHAHRSFANFLGIRLLCHGSIFSRLGASDEAGAVQSISIDKHSQCPLKWTFFCDEPADNLLKLPHTTAGTGTMAVVECDINDEPERLEEGLYRQISDSFAESLRRAMAVAGESDDGHPKRVTQHELSARARVARSSLAKYLAGGESANPDLKSLCRLADSLNVPPAFLLMRPDDWKRLAEAAFLLTNALRDSEIEALATGAASHKCSPIDRAKTALKVAKRIGLSSDPTKTASPKSVNSVEHEIDKLNDRRRLGVITTCALPPLGRMTASYNAVLLCLCASFGATTI</sequence>
<dbReference type="AlphaFoldDB" id="A0A370X6L7"/>
<dbReference type="InterPro" id="IPR010982">
    <property type="entry name" value="Lambda_DNA-bd_dom_sf"/>
</dbReference>
<dbReference type="PROSITE" id="PS50943">
    <property type="entry name" value="HTH_CROC1"/>
    <property type="match status" value="1"/>
</dbReference>
<organism evidence="2 3">
    <name type="scientific">Dyella monticola</name>
    <dbReference type="NCBI Taxonomy" id="1927958"/>
    <lineage>
        <taxon>Bacteria</taxon>
        <taxon>Pseudomonadati</taxon>
        <taxon>Pseudomonadota</taxon>
        <taxon>Gammaproteobacteria</taxon>
        <taxon>Lysobacterales</taxon>
        <taxon>Rhodanobacteraceae</taxon>
        <taxon>Dyella</taxon>
    </lineage>
</organism>
<protein>
    <submittedName>
        <fullName evidence="2">XRE family transcriptional regulator</fullName>
    </submittedName>
</protein>
<dbReference type="Pfam" id="PF01381">
    <property type="entry name" value="HTH_3"/>
    <property type="match status" value="1"/>
</dbReference>
<evidence type="ECO:0000313" key="2">
    <source>
        <dbReference type="EMBL" id="RDS83901.1"/>
    </source>
</evidence>
<name>A0A370X6L7_9GAMM</name>
<evidence type="ECO:0000259" key="1">
    <source>
        <dbReference type="PROSITE" id="PS50943"/>
    </source>
</evidence>
<gene>
    <name evidence="2" type="ORF">DWU98_04495</name>
</gene>
<reference evidence="2 3" key="1">
    <citation type="submission" date="2018-07" db="EMBL/GenBank/DDBJ databases">
        <title>Dyella monticola sp. nov. and Dyella psychrodurans sp. nov. isolated from monsoon evergreen broad-leaved forest soil of Dinghu Mountain, China.</title>
        <authorList>
            <person name="Gao Z."/>
            <person name="Qiu L."/>
        </authorList>
    </citation>
    <scope>NUCLEOTIDE SEQUENCE [LARGE SCALE GENOMIC DNA]</scope>
    <source>
        <strain evidence="2 3">4G-K06</strain>
    </source>
</reference>
<proteinExistence type="predicted"/>
<accession>A0A370X6L7</accession>
<evidence type="ECO:0000313" key="3">
    <source>
        <dbReference type="Proteomes" id="UP000254258"/>
    </source>
</evidence>
<keyword evidence="3" id="KW-1185">Reference proteome</keyword>
<feature type="domain" description="HTH cro/C1-type" evidence="1">
    <location>
        <begin position="126"/>
        <end position="175"/>
    </location>
</feature>
<dbReference type="CDD" id="cd00093">
    <property type="entry name" value="HTH_XRE"/>
    <property type="match status" value="1"/>
</dbReference>
<dbReference type="GO" id="GO:0003677">
    <property type="term" value="F:DNA binding"/>
    <property type="evidence" value="ECO:0007669"/>
    <property type="project" value="InterPro"/>
</dbReference>
<dbReference type="EMBL" id="QRBE01000002">
    <property type="protein sequence ID" value="RDS83901.1"/>
    <property type="molecule type" value="Genomic_DNA"/>
</dbReference>
<dbReference type="Proteomes" id="UP000254258">
    <property type="component" value="Unassembled WGS sequence"/>
</dbReference>
<dbReference type="SUPFAM" id="SSF47413">
    <property type="entry name" value="lambda repressor-like DNA-binding domains"/>
    <property type="match status" value="1"/>
</dbReference>
<dbReference type="Gene3D" id="1.10.260.40">
    <property type="entry name" value="lambda repressor-like DNA-binding domains"/>
    <property type="match status" value="1"/>
</dbReference>
<dbReference type="InterPro" id="IPR001387">
    <property type="entry name" value="Cro/C1-type_HTH"/>
</dbReference>